<evidence type="ECO:0000256" key="3">
    <source>
        <dbReference type="ARBA" id="ARBA00022692"/>
    </source>
</evidence>
<feature type="transmembrane region" description="Helical" evidence="7">
    <location>
        <begin position="152"/>
        <end position="171"/>
    </location>
</feature>
<sequence length="506" mass="54059">MSVNTVSIASSAIALPSIGRELNVPQERLQWIISAYSLTSGCLLLFLGRLADLYGRRRAFVLGSLSQVAFGLGCAFANDEITLDVLRGFQGIGAAATIPAGLGILAHAFPPSKARSWAFATFSAGAPVGASLGNCVGGTLVQLTDQAWRSTFYFSSCLSFVAAVGAILSFDADAPSHEEDKRVDWLGAALITTGLTLIVFVLSDGEIAPNGWSTSYIIALLIVGVILTAAYIVWQLYLERVQNSPTRSTSRWTPPPLLRLSIWKRAKGKFAVMQWIAFLNYGCFVTWQIWAQLYYQNFLGLNPVLTMVRFIPAFVTGFICNIIVPLLISRVPVVILLGSGTALTGCAALLFAVVGPSAPYWAYGFPGAILSVFGTDFMFACGTIFVAKVALPHEQSVAGALFMTMTQIGTAFGLTISTIVYDRVLKSQAAAMGVVDNADGTNAPRLAQLRAFQGAQWTCFAFGMFACLMTLLFLWDAGIVGHREAPPAGSDSEETVARGPPPAEKA</sequence>
<dbReference type="OrthoDB" id="5086884at2759"/>
<gene>
    <name evidence="9" type="ORF">OE88DRAFT_1665568</name>
</gene>
<dbReference type="AlphaFoldDB" id="A0A5C3N2B1"/>
<feature type="transmembrane region" description="Helical" evidence="7">
    <location>
        <begin position="183"/>
        <end position="203"/>
    </location>
</feature>
<keyword evidence="4 7" id="KW-1133">Transmembrane helix</keyword>
<organism evidence="9 10">
    <name type="scientific">Heliocybe sulcata</name>
    <dbReference type="NCBI Taxonomy" id="5364"/>
    <lineage>
        <taxon>Eukaryota</taxon>
        <taxon>Fungi</taxon>
        <taxon>Dikarya</taxon>
        <taxon>Basidiomycota</taxon>
        <taxon>Agaricomycotina</taxon>
        <taxon>Agaricomycetes</taxon>
        <taxon>Gloeophyllales</taxon>
        <taxon>Gloeophyllaceae</taxon>
        <taxon>Heliocybe</taxon>
    </lineage>
</organism>
<evidence type="ECO:0000256" key="7">
    <source>
        <dbReference type="SAM" id="Phobius"/>
    </source>
</evidence>
<dbReference type="STRING" id="5364.A0A5C3N2B1"/>
<name>A0A5C3N2B1_9AGAM</name>
<evidence type="ECO:0000259" key="8">
    <source>
        <dbReference type="PROSITE" id="PS50850"/>
    </source>
</evidence>
<feature type="transmembrane region" description="Helical" evidence="7">
    <location>
        <begin position="270"/>
        <end position="290"/>
    </location>
</feature>
<dbReference type="PANTHER" id="PTHR42718">
    <property type="entry name" value="MAJOR FACILITATOR SUPERFAMILY MULTIDRUG TRANSPORTER MFSC"/>
    <property type="match status" value="1"/>
</dbReference>
<feature type="transmembrane region" description="Helical" evidence="7">
    <location>
        <begin position="333"/>
        <end position="354"/>
    </location>
</feature>
<dbReference type="Pfam" id="PF07690">
    <property type="entry name" value="MFS_1"/>
    <property type="match status" value="2"/>
</dbReference>
<dbReference type="PANTHER" id="PTHR42718:SF9">
    <property type="entry name" value="MAJOR FACILITATOR SUPERFAMILY MULTIDRUG TRANSPORTER MFSC"/>
    <property type="match status" value="1"/>
</dbReference>
<evidence type="ECO:0000313" key="9">
    <source>
        <dbReference type="EMBL" id="TFK47881.1"/>
    </source>
</evidence>
<dbReference type="InterPro" id="IPR036259">
    <property type="entry name" value="MFS_trans_sf"/>
</dbReference>
<dbReference type="InterPro" id="IPR020846">
    <property type="entry name" value="MFS_dom"/>
</dbReference>
<feature type="transmembrane region" description="Helical" evidence="7">
    <location>
        <begin position="59"/>
        <end position="78"/>
    </location>
</feature>
<feature type="transmembrane region" description="Helical" evidence="7">
    <location>
        <begin position="215"/>
        <end position="238"/>
    </location>
</feature>
<feature type="transmembrane region" description="Helical" evidence="7">
    <location>
        <begin position="117"/>
        <end position="140"/>
    </location>
</feature>
<evidence type="ECO:0000313" key="10">
    <source>
        <dbReference type="Proteomes" id="UP000305948"/>
    </source>
</evidence>
<keyword evidence="3 7" id="KW-0812">Transmembrane</keyword>
<feature type="transmembrane region" description="Helical" evidence="7">
    <location>
        <begin position="360"/>
        <end position="387"/>
    </location>
</feature>
<feature type="transmembrane region" description="Helical" evidence="7">
    <location>
        <begin position="310"/>
        <end position="328"/>
    </location>
</feature>
<evidence type="ECO:0000256" key="5">
    <source>
        <dbReference type="ARBA" id="ARBA00023136"/>
    </source>
</evidence>
<feature type="transmembrane region" description="Helical" evidence="7">
    <location>
        <begin position="90"/>
        <end position="110"/>
    </location>
</feature>
<evidence type="ECO:0000256" key="4">
    <source>
        <dbReference type="ARBA" id="ARBA00022989"/>
    </source>
</evidence>
<feature type="region of interest" description="Disordered" evidence="6">
    <location>
        <begin position="484"/>
        <end position="506"/>
    </location>
</feature>
<reference evidence="9 10" key="1">
    <citation type="journal article" date="2019" name="Nat. Ecol. Evol.">
        <title>Megaphylogeny resolves global patterns of mushroom evolution.</title>
        <authorList>
            <person name="Varga T."/>
            <person name="Krizsan K."/>
            <person name="Foldi C."/>
            <person name="Dima B."/>
            <person name="Sanchez-Garcia M."/>
            <person name="Sanchez-Ramirez S."/>
            <person name="Szollosi G.J."/>
            <person name="Szarkandi J.G."/>
            <person name="Papp V."/>
            <person name="Albert L."/>
            <person name="Andreopoulos W."/>
            <person name="Angelini C."/>
            <person name="Antonin V."/>
            <person name="Barry K.W."/>
            <person name="Bougher N.L."/>
            <person name="Buchanan P."/>
            <person name="Buyck B."/>
            <person name="Bense V."/>
            <person name="Catcheside P."/>
            <person name="Chovatia M."/>
            <person name="Cooper J."/>
            <person name="Damon W."/>
            <person name="Desjardin D."/>
            <person name="Finy P."/>
            <person name="Geml J."/>
            <person name="Haridas S."/>
            <person name="Hughes K."/>
            <person name="Justo A."/>
            <person name="Karasinski D."/>
            <person name="Kautmanova I."/>
            <person name="Kiss B."/>
            <person name="Kocsube S."/>
            <person name="Kotiranta H."/>
            <person name="LaButti K.M."/>
            <person name="Lechner B.E."/>
            <person name="Liimatainen K."/>
            <person name="Lipzen A."/>
            <person name="Lukacs Z."/>
            <person name="Mihaltcheva S."/>
            <person name="Morgado L.N."/>
            <person name="Niskanen T."/>
            <person name="Noordeloos M.E."/>
            <person name="Ohm R.A."/>
            <person name="Ortiz-Santana B."/>
            <person name="Ovrebo C."/>
            <person name="Racz N."/>
            <person name="Riley R."/>
            <person name="Savchenko A."/>
            <person name="Shiryaev A."/>
            <person name="Soop K."/>
            <person name="Spirin V."/>
            <person name="Szebenyi C."/>
            <person name="Tomsovsky M."/>
            <person name="Tulloss R.E."/>
            <person name="Uehling J."/>
            <person name="Grigoriev I.V."/>
            <person name="Vagvolgyi C."/>
            <person name="Papp T."/>
            <person name="Martin F.M."/>
            <person name="Miettinen O."/>
            <person name="Hibbett D.S."/>
            <person name="Nagy L.G."/>
        </authorList>
    </citation>
    <scope>NUCLEOTIDE SEQUENCE [LARGE SCALE GENOMIC DNA]</scope>
    <source>
        <strain evidence="9 10">OMC1185</strain>
    </source>
</reference>
<feature type="transmembrane region" description="Helical" evidence="7">
    <location>
        <begin position="454"/>
        <end position="475"/>
    </location>
</feature>
<dbReference type="EMBL" id="ML213522">
    <property type="protein sequence ID" value="TFK47881.1"/>
    <property type="molecule type" value="Genomic_DNA"/>
</dbReference>
<protein>
    <submittedName>
        <fullName evidence="9">MFS general substrate transporter</fullName>
    </submittedName>
</protein>
<proteinExistence type="predicted"/>
<keyword evidence="5 7" id="KW-0472">Membrane</keyword>
<dbReference type="Gene3D" id="1.20.1250.20">
    <property type="entry name" value="MFS general substrate transporter like domains"/>
    <property type="match status" value="1"/>
</dbReference>
<dbReference type="Gene3D" id="1.20.1720.10">
    <property type="entry name" value="Multidrug resistance protein D"/>
    <property type="match status" value="1"/>
</dbReference>
<keyword evidence="2" id="KW-0813">Transport</keyword>
<feature type="transmembrane region" description="Helical" evidence="7">
    <location>
        <begin position="29"/>
        <end position="47"/>
    </location>
</feature>
<dbReference type="Proteomes" id="UP000305948">
    <property type="component" value="Unassembled WGS sequence"/>
</dbReference>
<accession>A0A5C3N2B1</accession>
<dbReference type="InterPro" id="IPR005829">
    <property type="entry name" value="Sugar_transporter_CS"/>
</dbReference>
<keyword evidence="10" id="KW-1185">Reference proteome</keyword>
<dbReference type="GO" id="GO:0016020">
    <property type="term" value="C:membrane"/>
    <property type="evidence" value="ECO:0007669"/>
    <property type="project" value="UniProtKB-SubCell"/>
</dbReference>
<dbReference type="PROSITE" id="PS00216">
    <property type="entry name" value="SUGAR_TRANSPORT_1"/>
    <property type="match status" value="1"/>
</dbReference>
<dbReference type="InterPro" id="IPR011701">
    <property type="entry name" value="MFS"/>
</dbReference>
<feature type="domain" description="Major facilitator superfamily (MFS) profile" evidence="8">
    <location>
        <begin position="1"/>
        <end position="484"/>
    </location>
</feature>
<evidence type="ECO:0000256" key="6">
    <source>
        <dbReference type="SAM" id="MobiDB-lite"/>
    </source>
</evidence>
<evidence type="ECO:0000256" key="2">
    <source>
        <dbReference type="ARBA" id="ARBA00022448"/>
    </source>
</evidence>
<dbReference type="GO" id="GO:0022857">
    <property type="term" value="F:transmembrane transporter activity"/>
    <property type="evidence" value="ECO:0007669"/>
    <property type="project" value="InterPro"/>
</dbReference>
<dbReference type="SUPFAM" id="SSF103473">
    <property type="entry name" value="MFS general substrate transporter"/>
    <property type="match status" value="1"/>
</dbReference>
<comment type="subcellular location">
    <subcellularLocation>
        <location evidence="1">Membrane</location>
        <topology evidence="1">Multi-pass membrane protein</topology>
    </subcellularLocation>
</comment>
<feature type="transmembrane region" description="Helical" evidence="7">
    <location>
        <begin position="399"/>
        <end position="421"/>
    </location>
</feature>
<evidence type="ECO:0000256" key="1">
    <source>
        <dbReference type="ARBA" id="ARBA00004141"/>
    </source>
</evidence>
<dbReference type="PROSITE" id="PS50850">
    <property type="entry name" value="MFS"/>
    <property type="match status" value="1"/>
</dbReference>